<proteinExistence type="predicted"/>
<feature type="domain" description="J" evidence="2">
    <location>
        <begin position="18"/>
        <end position="83"/>
    </location>
</feature>
<dbReference type="AlphaFoldDB" id="A0A4W5PAA3"/>
<dbReference type="Pfam" id="PF00226">
    <property type="entry name" value="DnaJ"/>
    <property type="match status" value="1"/>
</dbReference>
<reference evidence="4" key="1">
    <citation type="submission" date="2018-06" db="EMBL/GenBank/DDBJ databases">
        <title>Genome assembly of Danube salmon.</title>
        <authorList>
            <person name="Macqueen D.J."/>
            <person name="Gundappa M.K."/>
        </authorList>
    </citation>
    <scope>NUCLEOTIDE SEQUENCE [LARGE SCALE GENOMIC DNA]</scope>
</reference>
<accession>A0A4W5PAA3</accession>
<reference evidence="3" key="2">
    <citation type="submission" date="2025-08" db="UniProtKB">
        <authorList>
            <consortium name="Ensembl"/>
        </authorList>
    </citation>
    <scope>IDENTIFICATION</scope>
</reference>
<dbReference type="InterPro" id="IPR001623">
    <property type="entry name" value="DnaJ_domain"/>
</dbReference>
<dbReference type="Ensembl" id="ENSHHUT00000061027.1">
    <property type="protein sequence ID" value="ENSHHUP00000059013.1"/>
    <property type="gene ID" value="ENSHHUG00000035068.1"/>
</dbReference>
<organism evidence="3 4">
    <name type="scientific">Hucho hucho</name>
    <name type="common">huchen</name>
    <dbReference type="NCBI Taxonomy" id="62062"/>
    <lineage>
        <taxon>Eukaryota</taxon>
        <taxon>Metazoa</taxon>
        <taxon>Chordata</taxon>
        <taxon>Craniata</taxon>
        <taxon>Vertebrata</taxon>
        <taxon>Euteleostomi</taxon>
        <taxon>Actinopterygii</taxon>
        <taxon>Neopterygii</taxon>
        <taxon>Teleostei</taxon>
        <taxon>Protacanthopterygii</taxon>
        <taxon>Salmoniformes</taxon>
        <taxon>Salmonidae</taxon>
        <taxon>Salmoninae</taxon>
        <taxon>Hucho</taxon>
    </lineage>
</organism>
<dbReference type="CDD" id="cd06257">
    <property type="entry name" value="DnaJ"/>
    <property type="match status" value="1"/>
</dbReference>
<dbReference type="STRING" id="62062.ENSHHUP00000059013"/>
<evidence type="ECO:0000256" key="1">
    <source>
        <dbReference type="ARBA" id="ARBA00023186"/>
    </source>
</evidence>
<protein>
    <recommendedName>
        <fullName evidence="2">J domain-containing protein</fullName>
    </recommendedName>
</protein>
<evidence type="ECO:0000313" key="3">
    <source>
        <dbReference type="Ensembl" id="ENSHHUP00000059013.1"/>
    </source>
</evidence>
<dbReference type="InterPro" id="IPR018253">
    <property type="entry name" value="DnaJ_domain_CS"/>
</dbReference>
<dbReference type="SUPFAM" id="SSF46565">
    <property type="entry name" value="Chaperone J-domain"/>
    <property type="match status" value="1"/>
</dbReference>
<dbReference type="PROSITE" id="PS50076">
    <property type="entry name" value="DNAJ_2"/>
    <property type="match status" value="1"/>
</dbReference>
<sequence length="125" mass="15128">MLASLSKFDKRSKMAFIDYYKILGVDKSASDADIKKAYRKLARKYHPDLNPNDKEAEKKFKELNEANEVLSNPENRKKYDQRLYHTQAYLNNKRKKYKIDHSCGCRKWSNHKNKRSRRRRGQWWT</sequence>
<name>A0A4W5PAA3_9TELE</name>
<dbReference type="Proteomes" id="UP000314982">
    <property type="component" value="Unassembled WGS sequence"/>
</dbReference>
<reference evidence="3" key="3">
    <citation type="submission" date="2025-09" db="UniProtKB">
        <authorList>
            <consortium name="Ensembl"/>
        </authorList>
    </citation>
    <scope>IDENTIFICATION</scope>
</reference>
<dbReference type="InterPro" id="IPR051938">
    <property type="entry name" value="Apopto_cytoskel_mod"/>
</dbReference>
<dbReference type="PRINTS" id="PR00625">
    <property type="entry name" value="JDOMAIN"/>
</dbReference>
<dbReference type="PANTHER" id="PTHR44145:SF3">
    <property type="entry name" value="DNAJ HOMOLOG SUBFAMILY A MEMBER 3, MITOCHONDRIAL"/>
    <property type="match status" value="1"/>
</dbReference>
<dbReference type="SMART" id="SM00271">
    <property type="entry name" value="DnaJ"/>
    <property type="match status" value="1"/>
</dbReference>
<dbReference type="Gene3D" id="1.10.287.110">
    <property type="entry name" value="DnaJ domain"/>
    <property type="match status" value="1"/>
</dbReference>
<keyword evidence="1" id="KW-0143">Chaperone</keyword>
<evidence type="ECO:0000259" key="2">
    <source>
        <dbReference type="PROSITE" id="PS50076"/>
    </source>
</evidence>
<dbReference type="PANTHER" id="PTHR44145">
    <property type="entry name" value="DNAJ HOMOLOG SUBFAMILY A MEMBER 3, MITOCHONDRIAL"/>
    <property type="match status" value="1"/>
</dbReference>
<keyword evidence="4" id="KW-1185">Reference proteome</keyword>
<dbReference type="PROSITE" id="PS00636">
    <property type="entry name" value="DNAJ_1"/>
    <property type="match status" value="1"/>
</dbReference>
<evidence type="ECO:0000313" key="4">
    <source>
        <dbReference type="Proteomes" id="UP000314982"/>
    </source>
</evidence>
<dbReference type="InterPro" id="IPR036869">
    <property type="entry name" value="J_dom_sf"/>
</dbReference>